<keyword evidence="1" id="KW-0802">TPR repeat</keyword>
<evidence type="ECO:0000256" key="1">
    <source>
        <dbReference type="PROSITE-ProRule" id="PRU00339"/>
    </source>
</evidence>
<protein>
    <submittedName>
        <fullName evidence="4">CHAT domain-containing protein</fullName>
    </submittedName>
</protein>
<dbReference type="Gene3D" id="1.25.40.10">
    <property type="entry name" value="Tetratricopeptide repeat domain"/>
    <property type="match status" value="2"/>
</dbReference>
<sequence length="848" mass="96463">MLRILFIVSSLLLFSSSLVDGQALPLSYQDYLNRAKTESLDSIIHEIDQLETNNENSALLGELFLLKGRNDLSTQYLDRAIKNMESTASNQSELYCRALSNKAIVLWNEGKEDNALEYLHEALRLRNTRKNPQSSVLADNYNNLGLVYSGVSYEESKAYYLKSLALYKQQPKENLNKIIQTTINISLQESSKENYKEASKLLYQALDEWKKNHSSLLPTEAFILVNLANIDYKKGDLKLAEENYLEAIDIYLKNYGERNSELANAYMLLGDLYNAQSEFKNALLYNQKALIANSFEFNSPEPENNPKLTDAIKPYNQLVILLRKAKIYENYYYGYSIKKQHLELAMEALALSDDLIKELRTNMSSKKDLLALSDLASEVYENAQGISLRLQEVSLFGKEYAQQAFFYAEKAKGSSLLSALVESEAKNFAKVPADLIEQENKLQNEIAFLGTQIALNKSNITELRALLFTRKNQYENLIKRLETEFPEYYNLKHNLTVASLEEIQSTIASDEAILNYSFNSASDELYVYFISQDQFKISVVPEASQINKYIRAFRNTLVYNLKPEFETISYQLYEYLLPHKIPGKITQLTIIPDGELGKIPFEALLMNKEKTPQAYHSLDYLIKRYEVNYAFSATLHMKEQKKPTNNEALLVAPILFESNLLSQLPGTKKELGSIQEICDNKNIQSRQLTYAEASEENFKNGDLKKYKYIHLATHGVVDVITPELSGVFFNKADDMEDGILYTSEIYSLDINADLVSLSACETGLGKVSRGEGILGLGRAFTYAGAQNLMVSIWKVADESTSVLMTRFYDNSITKNESYSSGLRKAKLDMINSDNAAPYYWAPFILWGK</sequence>
<dbReference type="SUPFAM" id="SSF48452">
    <property type="entry name" value="TPR-like"/>
    <property type="match status" value="2"/>
</dbReference>
<reference evidence="4" key="1">
    <citation type="submission" date="2021-01" db="EMBL/GenBank/DDBJ databases">
        <title>Marivirga aurantiaca sp. nov., isolated from intertidal surface sediments.</title>
        <authorList>
            <person name="Zhang M."/>
        </authorList>
    </citation>
    <scope>NUCLEOTIDE SEQUENCE</scope>
    <source>
        <strain evidence="4">S37H4</strain>
    </source>
</reference>
<dbReference type="Pfam" id="PF12770">
    <property type="entry name" value="CHAT"/>
    <property type="match status" value="1"/>
</dbReference>
<dbReference type="InterPro" id="IPR024983">
    <property type="entry name" value="CHAT_dom"/>
</dbReference>
<dbReference type="InterPro" id="IPR019734">
    <property type="entry name" value="TPR_rpt"/>
</dbReference>
<dbReference type="Proteomes" id="UP000611723">
    <property type="component" value="Unassembled WGS sequence"/>
</dbReference>
<evidence type="ECO:0000313" key="4">
    <source>
        <dbReference type="EMBL" id="MBK6264177.1"/>
    </source>
</evidence>
<gene>
    <name evidence="4" type="ORF">JKA74_03940</name>
</gene>
<feature type="domain" description="CHAT" evidence="3">
    <location>
        <begin position="571"/>
        <end position="847"/>
    </location>
</feature>
<dbReference type="InterPro" id="IPR011990">
    <property type="entry name" value="TPR-like_helical_dom_sf"/>
</dbReference>
<dbReference type="AlphaFoldDB" id="A0A935C765"/>
<evidence type="ECO:0000259" key="3">
    <source>
        <dbReference type="Pfam" id="PF12770"/>
    </source>
</evidence>
<dbReference type="SMART" id="SM00028">
    <property type="entry name" value="TPR"/>
    <property type="match status" value="5"/>
</dbReference>
<evidence type="ECO:0000256" key="2">
    <source>
        <dbReference type="SAM" id="SignalP"/>
    </source>
</evidence>
<dbReference type="PANTHER" id="PTHR10098:SF108">
    <property type="entry name" value="TETRATRICOPEPTIDE REPEAT PROTEIN 28"/>
    <property type="match status" value="1"/>
</dbReference>
<keyword evidence="5" id="KW-1185">Reference proteome</keyword>
<dbReference type="PROSITE" id="PS50005">
    <property type="entry name" value="TPR"/>
    <property type="match status" value="1"/>
</dbReference>
<dbReference type="RefSeq" id="WP_201429850.1">
    <property type="nucleotide sequence ID" value="NZ_JAEQBW010000001.1"/>
</dbReference>
<dbReference type="PANTHER" id="PTHR10098">
    <property type="entry name" value="RAPSYN-RELATED"/>
    <property type="match status" value="1"/>
</dbReference>
<name>A0A935C765_9BACT</name>
<dbReference type="EMBL" id="JAEQBW010000001">
    <property type="protein sequence ID" value="MBK6264177.1"/>
    <property type="molecule type" value="Genomic_DNA"/>
</dbReference>
<keyword evidence="2" id="KW-0732">Signal</keyword>
<feature type="signal peptide" evidence="2">
    <location>
        <begin position="1"/>
        <end position="21"/>
    </location>
</feature>
<accession>A0A935C765</accession>
<feature type="repeat" description="TPR" evidence="1">
    <location>
        <begin position="263"/>
        <end position="296"/>
    </location>
</feature>
<feature type="chain" id="PRO_5037920739" evidence="2">
    <location>
        <begin position="22"/>
        <end position="848"/>
    </location>
</feature>
<dbReference type="Pfam" id="PF13424">
    <property type="entry name" value="TPR_12"/>
    <property type="match status" value="2"/>
</dbReference>
<organism evidence="4 5">
    <name type="scientific">Marivirga aurantiaca</name>
    <dbReference type="NCBI Taxonomy" id="2802615"/>
    <lineage>
        <taxon>Bacteria</taxon>
        <taxon>Pseudomonadati</taxon>
        <taxon>Bacteroidota</taxon>
        <taxon>Cytophagia</taxon>
        <taxon>Cytophagales</taxon>
        <taxon>Marivirgaceae</taxon>
        <taxon>Marivirga</taxon>
    </lineage>
</organism>
<proteinExistence type="predicted"/>
<evidence type="ECO:0000313" key="5">
    <source>
        <dbReference type="Proteomes" id="UP000611723"/>
    </source>
</evidence>
<comment type="caution">
    <text evidence="4">The sequence shown here is derived from an EMBL/GenBank/DDBJ whole genome shotgun (WGS) entry which is preliminary data.</text>
</comment>